<dbReference type="PANTHER" id="PTHR43778:SF2">
    <property type="entry name" value="PYRUVATE CARBOXYLASE, MITOCHONDRIAL"/>
    <property type="match status" value="1"/>
</dbReference>
<dbReference type="GO" id="GO:0006094">
    <property type="term" value="P:gluconeogenesis"/>
    <property type="evidence" value="ECO:0007669"/>
    <property type="project" value="TreeGrafter"/>
</dbReference>
<dbReference type="InterPro" id="IPR011761">
    <property type="entry name" value="ATP-grasp"/>
</dbReference>
<dbReference type="EMBL" id="LSRX01001173">
    <property type="protein sequence ID" value="OLP82693.1"/>
    <property type="molecule type" value="Genomic_DNA"/>
</dbReference>
<evidence type="ECO:0000256" key="1">
    <source>
        <dbReference type="ARBA" id="ARBA00022598"/>
    </source>
</evidence>
<keyword evidence="9" id="KW-1185">Reference proteome</keyword>
<evidence type="ECO:0000256" key="4">
    <source>
        <dbReference type="PROSITE-ProRule" id="PRU00409"/>
    </source>
</evidence>
<dbReference type="GO" id="GO:0004736">
    <property type="term" value="F:pyruvate carboxylase activity"/>
    <property type="evidence" value="ECO:0007669"/>
    <property type="project" value="TreeGrafter"/>
</dbReference>
<evidence type="ECO:0000259" key="6">
    <source>
        <dbReference type="PROSITE" id="PS50975"/>
    </source>
</evidence>
<evidence type="ECO:0000259" key="7">
    <source>
        <dbReference type="PROSITE" id="PS50979"/>
    </source>
</evidence>
<organism evidence="8 9">
    <name type="scientific">Symbiodinium microadriaticum</name>
    <name type="common">Dinoflagellate</name>
    <name type="synonym">Zooxanthella microadriatica</name>
    <dbReference type="NCBI Taxonomy" id="2951"/>
    <lineage>
        <taxon>Eukaryota</taxon>
        <taxon>Sar</taxon>
        <taxon>Alveolata</taxon>
        <taxon>Dinophyceae</taxon>
        <taxon>Suessiales</taxon>
        <taxon>Symbiodiniaceae</taxon>
        <taxon>Symbiodinium</taxon>
    </lineage>
</organism>
<evidence type="ECO:0000256" key="2">
    <source>
        <dbReference type="ARBA" id="ARBA00022741"/>
    </source>
</evidence>
<dbReference type="InterPro" id="IPR011764">
    <property type="entry name" value="Biotin_carboxylation_dom"/>
</dbReference>
<comment type="caution">
    <text evidence="8">The sequence shown here is derived from an EMBL/GenBank/DDBJ whole genome shotgun (WGS) entry which is preliminary data.</text>
</comment>
<dbReference type="OMA" id="GENREHR"/>
<evidence type="ECO:0000256" key="3">
    <source>
        <dbReference type="ARBA" id="ARBA00022840"/>
    </source>
</evidence>
<dbReference type="Proteomes" id="UP000186817">
    <property type="component" value="Unassembled WGS sequence"/>
</dbReference>
<dbReference type="Pfam" id="PF00364">
    <property type="entry name" value="Biotin_lipoyl"/>
    <property type="match status" value="1"/>
</dbReference>
<name>A0A1Q9CID1_SYMMI</name>
<evidence type="ECO:0000313" key="9">
    <source>
        <dbReference type="Proteomes" id="UP000186817"/>
    </source>
</evidence>
<dbReference type="Gene3D" id="2.40.50.100">
    <property type="match status" value="1"/>
</dbReference>
<dbReference type="GO" id="GO:0046872">
    <property type="term" value="F:metal ion binding"/>
    <property type="evidence" value="ECO:0007669"/>
    <property type="project" value="InterPro"/>
</dbReference>
<dbReference type="Pfam" id="PF09859">
    <property type="entry name" value="Oxygenase-NA"/>
    <property type="match status" value="1"/>
</dbReference>
<keyword evidence="1" id="KW-0436">Ligase</keyword>
<dbReference type="OrthoDB" id="414203at2759"/>
<sequence>MEATSRRLGPQSDAYRAAYRKHWEERIGQWACSPSTQQELEERGFSILRGAFNAGDVDMLLHELPWHLEGGAVKMEQQNKGSGGYVLSCKGSSRLARPSHITRQGAAGMCLLDFTVPAFLPCAEVAYEALLPIAAELLESHKLEEFEELCIRRGQTRPSNLFLWYQEGGENREHRDIYGEVSFPLQMVLMLHQEGEDFTGGRFFTKMNGRKNEAAMNRGDLLVFRTACLHGCTPVRRGERSTVKRYVLGLQFALRQLLRVIVYNQSKHATNSVLADIRAVWGSSVRVIQTLEEGRQRLPGMDAALYVKPKTWGDLQHFKERLDFLCTQDHELSRHRAAKQVVFMPGWSAFAESAEAAVGVQNLGLVWPGTEPKASQGLEKIGFKRICEKVGAPTPPFTVLSEEDAPLVDLTNPDAKEACVTEFMTKILDMNFSEKGLIKSIHGGGGKGTAHLHHPDQPHEVRRAVEKVITEMNRTDGIYFEQRVNTKGDGRFYQIELEVDGGTVADGGRFVWFNSGLQKVVEIGLSDDKIDLFMPQDLYQKSRKWAGDIAKMGNNNTRATMEALVFQNEKGEYECSFIECNRRPQVENEALALLQTDIKGNRRYTFAELMMRAKGYPAPTFAPAKDCSIVLHARWLHGNPDSDGKITYQAGNILGMTGPRLDYIKAELMAPGEISFTADPQLGKAVITADTWDEMCDNAAEYFRLRKPAVMGAASTYAQTLYNLFTCPKFRAGKTASNETFAHIEIPDHPDRSVLTVLKEQVAPAIVNGYRKGEGVDPERYPTLGVTSAVEELTHELTKTAPEATKFTAFARGEASYEDYIAELRAKLDKQGGGWVTVAPRDTAQQGNDSESASVSNVSRVNAEVWAQKAGCVGYETGGAQYQAGLIRGFDPATILRLGLPYNMPAHSLQRSQYVNGLAELTPEIRRPLFQATGEIVAQHYRGKGSIESWVPWMPYNFHAGNFVDPKTGHSPQDETTLELLDAKCLPMPNWVFSPKFPLEALKKWTERQIDLFGAKGLQLHQIRIKNPGQGKDWTADAVWAHIEAMIETFKAKGLPPPIVHIHNHDFNGTAAHVGAELFRKAHKASFSTLVIDAAPRKNGTHNDNTVLLDPLNLSGEEHAALAEYNHNQQLIENILCRFDSRTSQMTPWDSDWAGGTEGSDIRIAKEYSLDVRKINHAKEVASEVFPLERAVTPFSEYKLRLGIAIMIEPGIEPKTADAVRQWVNKGGKLKVGGDVLVGLKRWETLVPKTPEVDKLLHNMPEELEAALAQKSKLIGPGDLPADLTPAQRHTALGYQAKGLEFVKAQAKGTDLTPLLIAPTVLHSAPKSLKPGSNFQILMDKLDGELPKKEEIQFVGFGLAPGVASGPQSLARELVLSFLHEGQTVQVQLPDPDAVASAAAAGSGPRKATPGNKFEVPTVVPGEVLSYAVKVGDTLEKGQILCVLESMKMEMKIPVPDELVGLKVKDLPCKGRTKEKQGDILAPGDLMIELSE</sequence>
<dbReference type="CDD" id="cd06850">
    <property type="entry name" value="biotinyl_domain"/>
    <property type="match status" value="1"/>
</dbReference>
<protein>
    <submittedName>
        <fullName evidence="8">Uncharacterized protein</fullName>
    </submittedName>
</protein>
<evidence type="ECO:0000313" key="8">
    <source>
        <dbReference type="EMBL" id="OLP82693.1"/>
    </source>
</evidence>
<keyword evidence="2 4" id="KW-0547">Nucleotide-binding</keyword>
<reference evidence="8 9" key="1">
    <citation type="submission" date="2016-02" db="EMBL/GenBank/DDBJ databases">
        <title>Genome analysis of coral dinoflagellate symbionts highlights evolutionary adaptations to a symbiotic lifestyle.</title>
        <authorList>
            <person name="Aranda M."/>
            <person name="Li Y."/>
            <person name="Liew Y.J."/>
            <person name="Baumgarten S."/>
            <person name="Simakov O."/>
            <person name="Wilson M."/>
            <person name="Piel J."/>
            <person name="Ashoor H."/>
            <person name="Bougouffa S."/>
            <person name="Bajic V.B."/>
            <person name="Ryu T."/>
            <person name="Ravasi T."/>
            <person name="Bayer T."/>
            <person name="Micklem G."/>
            <person name="Kim H."/>
            <person name="Bhak J."/>
            <person name="Lajeunesse T.C."/>
            <person name="Voolstra C.R."/>
        </authorList>
    </citation>
    <scope>NUCLEOTIDE SEQUENCE [LARGE SCALE GENOMIC DNA]</scope>
    <source>
        <strain evidence="8 9">CCMP2467</strain>
    </source>
</reference>
<keyword evidence="3 4" id="KW-0067">ATP-binding</keyword>
<feature type="domain" description="Biotin carboxylation" evidence="7">
    <location>
        <begin position="256"/>
        <end position="745"/>
    </location>
</feature>
<dbReference type="GO" id="GO:0005524">
    <property type="term" value="F:ATP binding"/>
    <property type="evidence" value="ECO:0007669"/>
    <property type="project" value="UniProtKB-UniRule"/>
</dbReference>
<evidence type="ECO:0000259" key="5">
    <source>
        <dbReference type="PROSITE" id="PS50968"/>
    </source>
</evidence>
<proteinExistence type="predicted"/>
<accession>A0A1Q9CID1</accession>
<dbReference type="SUPFAM" id="SSF51230">
    <property type="entry name" value="Single hybrid motif"/>
    <property type="match status" value="1"/>
</dbReference>
<dbReference type="SUPFAM" id="SSF56059">
    <property type="entry name" value="Glutathione synthetase ATP-binding domain-like"/>
    <property type="match status" value="1"/>
</dbReference>
<dbReference type="InterPro" id="IPR000089">
    <property type="entry name" value="Biotin_lipoyl"/>
</dbReference>
<dbReference type="InterPro" id="IPR018655">
    <property type="entry name" value="DUF2086"/>
</dbReference>
<dbReference type="GO" id="GO:0005737">
    <property type="term" value="C:cytoplasm"/>
    <property type="evidence" value="ECO:0007669"/>
    <property type="project" value="TreeGrafter"/>
</dbReference>
<dbReference type="InterPro" id="IPR055268">
    <property type="entry name" value="PCB-like"/>
</dbReference>
<dbReference type="InterPro" id="IPR011053">
    <property type="entry name" value="Single_hybrid_motif"/>
</dbReference>
<feature type="domain" description="Lipoyl-binding" evidence="5">
    <location>
        <begin position="1407"/>
        <end position="1491"/>
    </location>
</feature>
<dbReference type="PROSITE" id="PS50975">
    <property type="entry name" value="ATP_GRASP"/>
    <property type="match status" value="1"/>
</dbReference>
<dbReference type="PROSITE" id="PS50979">
    <property type="entry name" value="BC"/>
    <property type="match status" value="1"/>
</dbReference>
<dbReference type="Gene3D" id="2.60.120.620">
    <property type="entry name" value="q2cbj1_9rhob like domain"/>
    <property type="match status" value="1"/>
</dbReference>
<dbReference type="PROSITE" id="PS50968">
    <property type="entry name" value="BIOTINYL_LIPOYL"/>
    <property type="match status" value="1"/>
</dbReference>
<gene>
    <name evidence="8" type="ORF">AK812_SmicGene36620</name>
</gene>
<dbReference type="PANTHER" id="PTHR43778">
    <property type="entry name" value="PYRUVATE CARBOXYLASE"/>
    <property type="match status" value="1"/>
</dbReference>
<dbReference type="Gene3D" id="3.30.470.20">
    <property type="entry name" value="ATP-grasp fold, B domain"/>
    <property type="match status" value="1"/>
</dbReference>
<feature type="domain" description="ATP-grasp" evidence="6">
    <location>
        <begin position="384"/>
        <end position="615"/>
    </location>
</feature>